<evidence type="ECO:0000313" key="1">
    <source>
        <dbReference type="EMBL" id="QEG22855.1"/>
    </source>
</evidence>
<keyword evidence="2" id="KW-1185">Reference proteome</keyword>
<sequence length="331" mass="36065">MSSEVSTRRLIAATMLLALAFTSLIQTGCTRPIRRLGIMDELAIAYRDRVWAQRAYNLRFANCNREYSDHFKSGFCSGYSDVCNGGDGYIPALPPEEYRGYEYQCAEGSKCVDTWFEGYPAGVAAAREEKAGSFHQMHVSRMIDQAITQDKATNVLPSDVPVTKSSATMIPPTSSVVTKKLGEQMVPPKPPMALRNPEPMQMPYASTKPGTPVAHSVLAKPATMNSATVKPAPVAPQRSAKVPPIYQAPAKPQASPQQLPPIKSIEKPAQTSLPPIVQGTQKVTTTVKRPPIVRGRKIDPSASVSVNEIPLPMTVRSSFDTRTAAWPVNRK</sequence>
<reference evidence="1 2" key="1">
    <citation type="submission" date="2019-08" db="EMBL/GenBank/DDBJ databases">
        <title>Deep-cultivation of Planctomycetes and their phenomic and genomic characterization uncovers novel biology.</title>
        <authorList>
            <person name="Wiegand S."/>
            <person name="Jogler M."/>
            <person name="Boedeker C."/>
            <person name="Pinto D."/>
            <person name="Vollmers J."/>
            <person name="Rivas-Marin E."/>
            <person name="Kohn T."/>
            <person name="Peeters S.H."/>
            <person name="Heuer A."/>
            <person name="Rast P."/>
            <person name="Oberbeckmann S."/>
            <person name="Bunk B."/>
            <person name="Jeske O."/>
            <person name="Meyerdierks A."/>
            <person name="Storesund J.E."/>
            <person name="Kallscheuer N."/>
            <person name="Luecker S."/>
            <person name="Lage O.M."/>
            <person name="Pohl T."/>
            <person name="Merkel B.J."/>
            <person name="Hornburger P."/>
            <person name="Mueller R.-W."/>
            <person name="Bruemmer F."/>
            <person name="Labrenz M."/>
            <person name="Spormann A.M."/>
            <person name="Op den Camp H."/>
            <person name="Overmann J."/>
            <person name="Amann R."/>
            <person name="Jetten M.S.M."/>
            <person name="Mascher T."/>
            <person name="Medema M.H."/>
            <person name="Devos D.P."/>
            <person name="Kaster A.-K."/>
            <person name="Ovreas L."/>
            <person name="Rohde M."/>
            <person name="Galperin M.Y."/>
            <person name="Jogler C."/>
        </authorList>
    </citation>
    <scope>NUCLEOTIDE SEQUENCE [LARGE SCALE GENOMIC DNA]</scope>
    <source>
        <strain evidence="1 2">FC18</strain>
    </source>
</reference>
<evidence type="ECO:0000313" key="2">
    <source>
        <dbReference type="Proteomes" id="UP000322214"/>
    </source>
</evidence>
<dbReference type="KEGG" id="mff:MFFC18_27410"/>
<dbReference type="AlphaFoldDB" id="A0A5B9PCG7"/>
<dbReference type="EMBL" id="CP042912">
    <property type="protein sequence ID" value="QEG22855.1"/>
    <property type="molecule type" value="Genomic_DNA"/>
</dbReference>
<gene>
    <name evidence="1" type="ORF">MFFC18_27410</name>
</gene>
<protein>
    <submittedName>
        <fullName evidence="1">Uncharacterized protein</fullName>
    </submittedName>
</protein>
<dbReference type="Proteomes" id="UP000322214">
    <property type="component" value="Chromosome"/>
</dbReference>
<accession>A0A5B9PCG7</accession>
<dbReference type="OrthoDB" id="215737at2"/>
<proteinExistence type="predicted"/>
<dbReference type="STRING" id="980251.GCA_001642875_01530"/>
<organism evidence="1 2">
    <name type="scientific">Mariniblastus fucicola</name>
    <dbReference type="NCBI Taxonomy" id="980251"/>
    <lineage>
        <taxon>Bacteria</taxon>
        <taxon>Pseudomonadati</taxon>
        <taxon>Planctomycetota</taxon>
        <taxon>Planctomycetia</taxon>
        <taxon>Pirellulales</taxon>
        <taxon>Pirellulaceae</taxon>
        <taxon>Mariniblastus</taxon>
    </lineage>
</organism>
<dbReference type="RefSeq" id="WP_075084322.1">
    <property type="nucleotide sequence ID" value="NZ_CP042912.1"/>
</dbReference>
<name>A0A5B9PCG7_9BACT</name>